<organism evidence="2 3">
    <name type="scientific">Pseudomonas putida</name>
    <name type="common">Arthrobacter siderocapsulatus</name>
    <dbReference type="NCBI Taxonomy" id="303"/>
    <lineage>
        <taxon>Bacteria</taxon>
        <taxon>Pseudomonadati</taxon>
        <taxon>Pseudomonadota</taxon>
        <taxon>Gammaproteobacteria</taxon>
        <taxon>Pseudomonadales</taxon>
        <taxon>Pseudomonadaceae</taxon>
        <taxon>Pseudomonas</taxon>
    </lineage>
</organism>
<comment type="caution">
    <text evidence="2">The sequence shown here is derived from an EMBL/GenBank/DDBJ whole genome shotgun (WGS) entry which is preliminary data.</text>
</comment>
<proteinExistence type="predicted"/>
<gene>
    <name evidence="2" type="ORF">GN299_08600</name>
</gene>
<dbReference type="EMBL" id="WOWR01000008">
    <property type="protein sequence ID" value="KAF0255154.1"/>
    <property type="molecule type" value="Genomic_DNA"/>
</dbReference>
<dbReference type="Pfam" id="PF12571">
    <property type="entry name" value="Phage_tail_fib"/>
    <property type="match status" value="1"/>
</dbReference>
<evidence type="ECO:0000313" key="2">
    <source>
        <dbReference type="EMBL" id="KAF0255154.1"/>
    </source>
</evidence>
<protein>
    <submittedName>
        <fullName evidence="2">Phage tail protein</fullName>
    </submittedName>
</protein>
<sequence>MSTALQPQITKAGLAAIWNATSTGLQAEISHIGLGSAGYTPNADQKTLRSQVVKYPISGGEKLSSTLIHLTAVADDSAAFWVREVGFFLSDGTLLAVWSHATEALTYKSANTELLLAYDLSLEALPADSVTITSNPAGLNLTLAEPLASQATVMITEMLRGVQQKDANESQEKRLQVAGLQIADLLTRVKQCELQQEYQRTESLIAIAANAAAVIKLQNLVVTTSGSLK</sequence>
<feature type="domain" description="Phage tail fibre protein N-terminal" evidence="1">
    <location>
        <begin position="1"/>
        <end position="110"/>
    </location>
</feature>
<reference evidence="2 3" key="1">
    <citation type="submission" date="2019-12" db="EMBL/GenBank/DDBJ databases">
        <authorList>
            <person name="Woiski C."/>
        </authorList>
    </citation>
    <scope>NUCLEOTIDE SEQUENCE [LARGE SCALE GENOMIC DNA]</scope>
    <source>
        <strain evidence="2 3">BOE100</strain>
    </source>
</reference>
<accession>A0A7V8J4Y0</accession>
<dbReference type="Proteomes" id="UP000442695">
    <property type="component" value="Unassembled WGS sequence"/>
</dbReference>
<name>A0A7V8J4Y0_PSEPU</name>
<dbReference type="InterPro" id="IPR022225">
    <property type="entry name" value="Phage_tail_fibre_N"/>
</dbReference>
<dbReference type="RefSeq" id="WP_156858756.1">
    <property type="nucleotide sequence ID" value="NZ_BQII01000046.1"/>
</dbReference>
<evidence type="ECO:0000313" key="3">
    <source>
        <dbReference type="Proteomes" id="UP000442695"/>
    </source>
</evidence>
<dbReference type="AlphaFoldDB" id="A0A7V8J4Y0"/>
<evidence type="ECO:0000259" key="1">
    <source>
        <dbReference type="Pfam" id="PF12571"/>
    </source>
</evidence>